<proteinExistence type="predicted"/>
<feature type="non-terminal residue" evidence="1">
    <location>
        <position position="1"/>
    </location>
</feature>
<dbReference type="OrthoDB" id="1746660at2759"/>
<dbReference type="Proteomes" id="UP000187406">
    <property type="component" value="Unassembled WGS sequence"/>
</dbReference>
<accession>A0A1Q3AVT8</accession>
<dbReference type="InterPro" id="IPR001969">
    <property type="entry name" value="Aspartic_peptidase_AS"/>
</dbReference>
<sequence length="150" mass="16645">ERKAKGLCFDWNEKFRSGHRCRKLFSIEGSLAEENDEEAQEDVEEVVEEVPEISINAIYGARTPQTMRVIGSLGRQGHKVNFLIDSGSTHSFLNHNIAKKNGLKPNCEGKFEVAVAIGEKLSSAGHCKEVCMTMQGVPLKIDIYLLPLEG</sequence>
<dbReference type="PROSITE" id="PS00141">
    <property type="entry name" value="ASP_PROTEASE"/>
    <property type="match status" value="1"/>
</dbReference>
<keyword evidence="1" id="KW-0645">Protease</keyword>
<dbReference type="InterPro" id="IPR021109">
    <property type="entry name" value="Peptidase_aspartic_dom_sf"/>
</dbReference>
<name>A0A1Q3AVT8_CEPFO</name>
<protein>
    <submittedName>
        <fullName evidence="1">Asp_protease_2 domain-containing protein</fullName>
    </submittedName>
</protein>
<dbReference type="InParanoid" id="A0A1Q3AVT8"/>
<gene>
    <name evidence="1" type="ORF">CFOL_v3_03204</name>
</gene>
<feature type="non-terminal residue" evidence="1">
    <location>
        <position position="150"/>
    </location>
</feature>
<comment type="caution">
    <text evidence="1">The sequence shown here is derived from an EMBL/GenBank/DDBJ whole genome shotgun (WGS) entry which is preliminary data.</text>
</comment>
<dbReference type="AlphaFoldDB" id="A0A1Q3AVT8"/>
<reference evidence="2" key="1">
    <citation type="submission" date="2016-04" db="EMBL/GenBank/DDBJ databases">
        <title>Cephalotus genome sequencing.</title>
        <authorList>
            <person name="Fukushima K."/>
            <person name="Hasebe M."/>
            <person name="Fang X."/>
        </authorList>
    </citation>
    <scope>NUCLEOTIDE SEQUENCE [LARGE SCALE GENOMIC DNA]</scope>
    <source>
        <strain evidence="2">cv. St1</strain>
    </source>
</reference>
<keyword evidence="1" id="KW-0378">Hydrolase</keyword>
<dbReference type="GO" id="GO:0004190">
    <property type="term" value="F:aspartic-type endopeptidase activity"/>
    <property type="evidence" value="ECO:0007669"/>
    <property type="project" value="InterPro"/>
</dbReference>
<dbReference type="Pfam" id="PF08284">
    <property type="entry name" value="RVP_2"/>
    <property type="match status" value="1"/>
</dbReference>
<dbReference type="SUPFAM" id="SSF50630">
    <property type="entry name" value="Acid proteases"/>
    <property type="match status" value="1"/>
</dbReference>
<dbReference type="CDD" id="cd00303">
    <property type="entry name" value="retropepsin_like"/>
    <property type="match status" value="1"/>
</dbReference>
<dbReference type="GO" id="GO:0006508">
    <property type="term" value="P:proteolysis"/>
    <property type="evidence" value="ECO:0007669"/>
    <property type="project" value="UniProtKB-KW"/>
</dbReference>
<dbReference type="Gene3D" id="2.40.70.10">
    <property type="entry name" value="Acid Proteases"/>
    <property type="match status" value="1"/>
</dbReference>
<dbReference type="EMBL" id="BDDD01000121">
    <property type="protein sequence ID" value="GAV59673.1"/>
    <property type="molecule type" value="Genomic_DNA"/>
</dbReference>
<evidence type="ECO:0000313" key="2">
    <source>
        <dbReference type="Proteomes" id="UP000187406"/>
    </source>
</evidence>
<evidence type="ECO:0000313" key="1">
    <source>
        <dbReference type="EMBL" id="GAV59673.1"/>
    </source>
</evidence>
<keyword evidence="2" id="KW-1185">Reference proteome</keyword>
<organism evidence="1 2">
    <name type="scientific">Cephalotus follicularis</name>
    <name type="common">Albany pitcher plant</name>
    <dbReference type="NCBI Taxonomy" id="3775"/>
    <lineage>
        <taxon>Eukaryota</taxon>
        <taxon>Viridiplantae</taxon>
        <taxon>Streptophyta</taxon>
        <taxon>Embryophyta</taxon>
        <taxon>Tracheophyta</taxon>
        <taxon>Spermatophyta</taxon>
        <taxon>Magnoliopsida</taxon>
        <taxon>eudicotyledons</taxon>
        <taxon>Gunneridae</taxon>
        <taxon>Pentapetalae</taxon>
        <taxon>rosids</taxon>
        <taxon>fabids</taxon>
        <taxon>Oxalidales</taxon>
        <taxon>Cephalotaceae</taxon>
        <taxon>Cephalotus</taxon>
    </lineage>
</organism>